<gene>
    <name evidence="1" type="ORF">NBRC3188_3229</name>
</gene>
<dbReference type="EMBL" id="BDES01000106">
    <property type="protein sequence ID" value="GCD54532.1"/>
    <property type="molecule type" value="Genomic_DNA"/>
</dbReference>
<evidence type="ECO:0000313" key="1">
    <source>
        <dbReference type="EMBL" id="GCD54532.1"/>
    </source>
</evidence>
<dbReference type="AlphaFoldDB" id="A0A401WYU0"/>
<dbReference type="Proteomes" id="UP000287300">
    <property type="component" value="Unassembled WGS sequence"/>
</dbReference>
<sequence length="52" mass="6061">MRPPFIRPPSHVLHPLFEKIIFLAPDRTCVLAVLGVWSRGLMGWIDDESFWL</sequence>
<evidence type="ECO:0000313" key="2">
    <source>
        <dbReference type="Proteomes" id="UP000287300"/>
    </source>
</evidence>
<name>A0A401WYU0_ACEPA</name>
<organism evidence="1 2">
    <name type="scientific">Acetobacter pasteurianus NBRC 3188</name>
    <dbReference type="NCBI Taxonomy" id="1226663"/>
    <lineage>
        <taxon>Bacteria</taxon>
        <taxon>Pseudomonadati</taxon>
        <taxon>Pseudomonadota</taxon>
        <taxon>Alphaproteobacteria</taxon>
        <taxon>Acetobacterales</taxon>
        <taxon>Acetobacteraceae</taxon>
        <taxon>Acetobacter</taxon>
    </lineage>
</organism>
<comment type="caution">
    <text evidence="1">The sequence shown here is derived from an EMBL/GenBank/DDBJ whole genome shotgun (WGS) entry which is preliminary data.</text>
</comment>
<accession>A0A401WYU0</accession>
<protein>
    <submittedName>
        <fullName evidence="1">Uncharacterized protein</fullName>
    </submittedName>
</protein>
<reference evidence="1 2" key="1">
    <citation type="submission" date="2016-06" db="EMBL/GenBank/DDBJ databases">
        <title>Acetobacter pasteurianus NBRC 3188 whole genome sequencing project.</title>
        <authorList>
            <person name="Matsutani M."/>
            <person name="Shiwa Y."/>
            <person name="Okamoto-Kainuma A."/>
            <person name="Ishikawa M."/>
            <person name="Koizumi Y."/>
            <person name="Yoshikawa H."/>
            <person name="Yakushi T."/>
            <person name="Matsushita K."/>
        </authorList>
    </citation>
    <scope>NUCLEOTIDE SEQUENCE [LARGE SCALE GENOMIC DNA]</scope>
    <source>
        <strain evidence="1 2">NBRC 3188</strain>
    </source>
</reference>
<proteinExistence type="predicted"/>